<organism evidence="2 3">
    <name type="scientific">Stephania cephalantha</name>
    <dbReference type="NCBI Taxonomy" id="152367"/>
    <lineage>
        <taxon>Eukaryota</taxon>
        <taxon>Viridiplantae</taxon>
        <taxon>Streptophyta</taxon>
        <taxon>Embryophyta</taxon>
        <taxon>Tracheophyta</taxon>
        <taxon>Spermatophyta</taxon>
        <taxon>Magnoliopsida</taxon>
        <taxon>Ranunculales</taxon>
        <taxon>Menispermaceae</taxon>
        <taxon>Menispermoideae</taxon>
        <taxon>Cissampelideae</taxon>
        <taxon>Stephania</taxon>
    </lineage>
</organism>
<keyword evidence="1" id="KW-0732">Signal</keyword>
<protein>
    <submittedName>
        <fullName evidence="2">Uncharacterized protein</fullName>
    </submittedName>
</protein>
<evidence type="ECO:0000313" key="2">
    <source>
        <dbReference type="EMBL" id="KAK9104610.1"/>
    </source>
</evidence>
<dbReference type="Proteomes" id="UP001419268">
    <property type="component" value="Unassembled WGS sequence"/>
</dbReference>
<comment type="caution">
    <text evidence="2">The sequence shown here is derived from an EMBL/GenBank/DDBJ whole genome shotgun (WGS) entry which is preliminary data.</text>
</comment>
<proteinExistence type="predicted"/>
<accession>A0AAP0I1H8</accession>
<feature type="chain" id="PRO_5042987728" evidence="1">
    <location>
        <begin position="21"/>
        <end position="77"/>
    </location>
</feature>
<evidence type="ECO:0000256" key="1">
    <source>
        <dbReference type="SAM" id="SignalP"/>
    </source>
</evidence>
<feature type="signal peptide" evidence="1">
    <location>
        <begin position="1"/>
        <end position="20"/>
    </location>
</feature>
<reference evidence="2 3" key="1">
    <citation type="submission" date="2024-01" db="EMBL/GenBank/DDBJ databases">
        <title>Genome assemblies of Stephania.</title>
        <authorList>
            <person name="Yang L."/>
        </authorList>
    </citation>
    <scope>NUCLEOTIDE SEQUENCE [LARGE SCALE GENOMIC DNA]</scope>
    <source>
        <strain evidence="2">JXDWG</strain>
        <tissue evidence="2">Leaf</tissue>
    </source>
</reference>
<sequence>MYSCIYTFFIFKKLYLATLALPPFPKLMDFNPLQVKNCHLMVTCLASEGNPKGNRTVNPLSISLSPSLLMSLSQHHW</sequence>
<keyword evidence="3" id="KW-1185">Reference proteome</keyword>
<gene>
    <name evidence="2" type="ORF">Scep_021454</name>
</gene>
<evidence type="ECO:0000313" key="3">
    <source>
        <dbReference type="Proteomes" id="UP001419268"/>
    </source>
</evidence>
<dbReference type="AlphaFoldDB" id="A0AAP0I1H8"/>
<dbReference type="EMBL" id="JBBNAG010000009">
    <property type="protein sequence ID" value="KAK9104610.1"/>
    <property type="molecule type" value="Genomic_DNA"/>
</dbReference>
<name>A0AAP0I1H8_9MAGN</name>